<keyword evidence="3" id="KW-1185">Reference proteome</keyword>
<dbReference type="Gene3D" id="3.20.20.190">
    <property type="entry name" value="Phosphatidylinositol (PI) phosphodiesterase"/>
    <property type="match status" value="1"/>
</dbReference>
<feature type="domain" description="GP-PDE" evidence="1">
    <location>
        <begin position="4"/>
        <end position="242"/>
    </location>
</feature>
<dbReference type="Pfam" id="PF03009">
    <property type="entry name" value="GDPD"/>
    <property type="match status" value="1"/>
</dbReference>
<proteinExistence type="predicted"/>
<dbReference type="EC" id="3.1.4.46" evidence="2"/>
<dbReference type="InterPro" id="IPR017946">
    <property type="entry name" value="PLC-like_Pdiesterase_TIM-brl"/>
</dbReference>
<gene>
    <name evidence="2" type="ORF">BRLA_c019970</name>
</gene>
<evidence type="ECO:0000259" key="1">
    <source>
        <dbReference type="PROSITE" id="PS51704"/>
    </source>
</evidence>
<dbReference type="GO" id="GO:0006629">
    <property type="term" value="P:lipid metabolic process"/>
    <property type="evidence" value="ECO:0007669"/>
    <property type="project" value="InterPro"/>
</dbReference>
<reference evidence="2 3" key="1">
    <citation type="journal article" date="2011" name="J. Bacteriol.">
        <title>Genome sequence of Brevibacillus laterosporus LMG 15441, a pathogen of invertebrates.</title>
        <authorList>
            <person name="Djukic M."/>
            <person name="Poehlein A."/>
            <person name="Thurmer A."/>
            <person name="Daniel R."/>
        </authorList>
    </citation>
    <scope>NUCLEOTIDE SEQUENCE [LARGE SCALE GENOMIC DNA]</scope>
    <source>
        <strain evidence="2 3">LMG 15441</strain>
    </source>
</reference>
<evidence type="ECO:0000313" key="3">
    <source>
        <dbReference type="Proteomes" id="UP000005850"/>
    </source>
</evidence>
<dbReference type="PANTHER" id="PTHR46211">
    <property type="entry name" value="GLYCEROPHOSPHORYL DIESTER PHOSPHODIESTERASE"/>
    <property type="match status" value="1"/>
</dbReference>
<keyword evidence="2" id="KW-0378">Hydrolase</keyword>
<sequence>MRSNVCIAHRGWSGVAPENTLASIRMALEHPNIDGIEFDVQLTKDQIPVVIHDYSLGRTTNGTGWVKDHTFAELRSLDAGGWFNKQFVGETIPSLEEVLIANREKKWLNIELKQMVASKEQVLEEKVIRLIEQYDMEEHVIITSFQHQSVYHVKRLAPRLQVGPLIYGMPLLLHEQAQHIGADVLSLAYPYLTQEIADQARDWGFHIIAWTIDDPEHMRQVAEFGSHVHICTNHPDRWFSKKGSTV</sequence>
<accession>A0A075R571</accession>
<dbReference type="Proteomes" id="UP000005850">
    <property type="component" value="Chromosome"/>
</dbReference>
<dbReference type="GO" id="GO:0008889">
    <property type="term" value="F:glycerophosphodiester phosphodiesterase activity"/>
    <property type="evidence" value="ECO:0007669"/>
    <property type="project" value="UniProtKB-EC"/>
</dbReference>
<dbReference type="AlphaFoldDB" id="A0A075R571"/>
<dbReference type="RefSeq" id="WP_003338646.1">
    <property type="nucleotide sequence ID" value="NZ_CP007806.1"/>
</dbReference>
<dbReference type="SUPFAM" id="SSF51695">
    <property type="entry name" value="PLC-like phosphodiesterases"/>
    <property type="match status" value="1"/>
</dbReference>
<dbReference type="eggNOG" id="COG0584">
    <property type="taxonomic scope" value="Bacteria"/>
</dbReference>
<dbReference type="HOGENOM" id="CLU_030006_3_5_9"/>
<dbReference type="EMBL" id="CP007806">
    <property type="protein sequence ID" value="AIG26318.1"/>
    <property type="molecule type" value="Genomic_DNA"/>
</dbReference>
<dbReference type="PANTHER" id="PTHR46211:SF14">
    <property type="entry name" value="GLYCEROPHOSPHODIESTER PHOSPHODIESTERASE"/>
    <property type="match status" value="1"/>
</dbReference>
<organism evidence="2 3">
    <name type="scientific">Brevibacillus laterosporus LMG 15441</name>
    <dbReference type="NCBI Taxonomy" id="1042163"/>
    <lineage>
        <taxon>Bacteria</taxon>
        <taxon>Bacillati</taxon>
        <taxon>Bacillota</taxon>
        <taxon>Bacilli</taxon>
        <taxon>Bacillales</taxon>
        <taxon>Paenibacillaceae</taxon>
        <taxon>Brevibacillus</taxon>
    </lineage>
</organism>
<dbReference type="InterPro" id="IPR030395">
    <property type="entry name" value="GP_PDE_dom"/>
</dbReference>
<dbReference type="KEGG" id="blr:BRLA_c019970"/>
<protein>
    <submittedName>
        <fullName evidence="2">Glycerophosphoryl diester phosphodiesterase</fullName>
        <ecNumber evidence="2">3.1.4.46</ecNumber>
    </submittedName>
</protein>
<dbReference type="STRING" id="1042163.BRLA_c019970"/>
<dbReference type="PROSITE" id="PS51704">
    <property type="entry name" value="GP_PDE"/>
    <property type="match status" value="1"/>
</dbReference>
<name>A0A075R571_BRELA</name>
<evidence type="ECO:0000313" key="2">
    <source>
        <dbReference type="EMBL" id="AIG26318.1"/>
    </source>
</evidence>